<dbReference type="EMBL" id="BNAI01000015">
    <property type="protein sequence ID" value="GHF27428.1"/>
    <property type="molecule type" value="Genomic_DNA"/>
</dbReference>
<dbReference type="Pfam" id="PF00480">
    <property type="entry name" value="ROK"/>
    <property type="match status" value="1"/>
</dbReference>
<gene>
    <name evidence="2" type="ORF">GCM10011600_30340</name>
</gene>
<dbReference type="InterPro" id="IPR000600">
    <property type="entry name" value="ROK"/>
</dbReference>
<protein>
    <submittedName>
        <fullName evidence="2">Transcriptional regulator</fullName>
    </submittedName>
</protein>
<dbReference type="SUPFAM" id="SSF53067">
    <property type="entry name" value="Actin-like ATPase domain"/>
    <property type="match status" value="1"/>
</dbReference>
<dbReference type="Gene3D" id="3.30.420.40">
    <property type="match status" value="2"/>
</dbReference>
<dbReference type="PANTHER" id="PTHR18964:SF173">
    <property type="entry name" value="GLUCOKINASE"/>
    <property type="match status" value="1"/>
</dbReference>
<comment type="caution">
    <text evidence="2">The sequence shown here is derived from an EMBL/GenBank/DDBJ whole genome shotgun (WGS) entry which is preliminary data.</text>
</comment>
<comment type="similarity">
    <text evidence="1">Belongs to the ROK (NagC/XylR) family.</text>
</comment>
<reference evidence="2" key="2">
    <citation type="submission" date="2020-09" db="EMBL/GenBank/DDBJ databases">
        <authorList>
            <person name="Sun Q."/>
            <person name="Zhou Y."/>
        </authorList>
    </citation>
    <scope>NUCLEOTIDE SEQUENCE</scope>
    <source>
        <strain evidence="2">CGMCC 1.16548</strain>
    </source>
</reference>
<keyword evidence="3" id="KW-1185">Reference proteome</keyword>
<organism evidence="2 3">
    <name type="scientific">Pseudolysinimonas yzui</name>
    <dbReference type="NCBI Taxonomy" id="2708254"/>
    <lineage>
        <taxon>Bacteria</taxon>
        <taxon>Bacillati</taxon>
        <taxon>Actinomycetota</taxon>
        <taxon>Actinomycetes</taxon>
        <taxon>Micrococcales</taxon>
        <taxon>Microbacteriaceae</taxon>
        <taxon>Pseudolysinimonas</taxon>
    </lineage>
</organism>
<dbReference type="PANTHER" id="PTHR18964">
    <property type="entry name" value="ROK (REPRESSOR, ORF, KINASE) FAMILY"/>
    <property type="match status" value="1"/>
</dbReference>
<evidence type="ECO:0000313" key="2">
    <source>
        <dbReference type="EMBL" id="GHF27428.1"/>
    </source>
</evidence>
<reference evidence="2" key="1">
    <citation type="journal article" date="2014" name="Int. J. Syst. Evol. Microbiol.">
        <title>Complete genome sequence of Corynebacterium casei LMG S-19264T (=DSM 44701T), isolated from a smear-ripened cheese.</title>
        <authorList>
            <consortium name="US DOE Joint Genome Institute (JGI-PGF)"/>
            <person name="Walter F."/>
            <person name="Albersmeier A."/>
            <person name="Kalinowski J."/>
            <person name="Ruckert C."/>
        </authorList>
    </citation>
    <scope>NUCLEOTIDE SEQUENCE</scope>
    <source>
        <strain evidence="2">CGMCC 1.16548</strain>
    </source>
</reference>
<evidence type="ECO:0000313" key="3">
    <source>
        <dbReference type="Proteomes" id="UP000617531"/>
    </source>
</evidence>
<sequence length="408" mass="42291">MVADDALDGTGSQSALRRSNERLILDTLRTLGPASQATLARNSGLSKSAVNAIVRALAADGVLEVRPGATGRETEVALIGPRGALVALDLGHQRLHGSVISFDQQHRVDEVVDLGREHDASSDVATVSELVERLLEQAGVSRAEVDRVRVGVHAPYDALTRTISPTGILPGWEGSDVEAMLSAALDLPVEVDNDANYAALAEWSWGAGRGSRNLLYVKSSNGIGSGLIINNQVYRGSNGLAGELGHIVVDSRGALCNCGNRGCLSAVASGRALLLELAAAGSPRESLQQVIADAQAGDLACRRIVGEAGRYLGVGLSHAVKLIAPDTIIIGGELAAAGTLLLDSVKAELSANALQSVSGMPRVEPGLRRGDMSILGCVAAVLAGSGYGMSELPTWILTPTGQRVRETV</sequence>
<dbReference type="SUPFAM" id="SSF46785">
    <property type="entry name" value="Winged helix' DNA-binding domain"/>
    <property type="match status" value="1"/>
</dbReference>
<dbReference type="AlphaFoldDB" id="A0A8J3GTM4"/>
<evidence type="ECO:0000256" key="1">
    <source>
        <dbReference type="ARBA" id="ARBA00006479"/>
    </source>
</evidence>
<dbReference type="Gene3D" id="1.10.10.10">
    <property type="entry name" value="Winged helix-like DNA-binding domain superfamily/Winged helix DNA-binding domain"/>
    <property type="match status" value="1"/>
</dbReference>
<dbReference type="InterPro" id="IPR043129">
    <property type="entry name" value="ATPase_NBD"/>
</dbReference>
<accession>A0A8J3GTM4</accession>
<proteinExistence type="inferred from homology"/>
<dbReference type="Pfam" id="PF13412">
    <property type="entry name" value="HTH_24"/>
    <property type="match status" value="1"/>
</dbReference>
<dbReference type="Proteomes" id="UP000617531">
    <property type="component" value="Unassembled WGS sequence"/>
</dbReference>
<dbReference type="InterPro" id="IPR036390">
    <property type="entry name" value="WH_DNA-bd_sf"/>
</dbReference>
<dbReference type="InterPro" id="IPR036388">
    <property type="entry name" value="WH-like_DNA-bd_sf"/>
</dbReference>
<name>A0A8J3GTM4_9MICO</name>